<evidence type="ECO:0000313" key="5">
    <source>
        <dbReference type="Proteomes" id="UP000617426"/>
    </source>
</evidence>
<proteinExistence type="predicted"/>
<protein>
    <submittedName>
        <fullName evidence="4">AcrR family transcriptional regulator</fullName>
    </submittedName>
</protein>
<feature type="DNA-binding region" description="H-T-H motif" evidence="2">
    <location>
        <begin position="33"/>
        <end position="52"/>
    </location>
</feature>
<dbReference type="PROSITE" id="PS50977">
    <property type="entry name" value="HTH_TETR_2"/>
    <property type="match status" value="1"/>
</dbReference>
<dbReference type="InterPro" id="IPR001647">
    <property type="entry name" value="HTH_TetR"/>
</dbReference>
<feature type="domain" description="HTH tetR-type" evidence="3">
    <location>
        <begin position="10"/>
        <end position="70"/>
    </location>
</feature>
<gene>
    <name evidence="4" type="ORF">HD592_001850</name>
</gene>
<dbReference type="EMBL" id="JACHMK010000001">
    <property type="protein sequence ID" value="MBB6335285.1"/>
    <property type="molecule type" value="Genomic_DNA"/>
</dbReference>
<dbReference type="GO" id="GO:0003677">
    <property type="term" value="F:DNA binding"/>
    <property type="evidence" value="ECO:0007669"/>
    <property type="project" value="UniProtKB-UniRule"/>
</dbReference>
<evidence type="ECO:0000259" key="3">
    <source>
        <dbReference type="PROSITE" id="PS50977"/>
    </source>
</evidence>
<dbReference type="SUPFAM" id="SSF46689">
    <property type="entry name" value="Homeodomain-like"/>
    <property type="match status" value="1"/>
</dbReference>
<dbReference type="InterPro" id="IPR009057">
    <property type="entry name" value="Homeodomain-like_sf"/>
</dbReference>
<evidence type="ECO:0000313" key="4">
    <source>
        <dbReference type="EMBL" id="MBB6335285.1"/>
    </source>
</evidence>
<dbReference type="RefSeq" id="WP_184453599.1">
    <property type="nucleotide sequence ID" value="NZ_JACHMK010000001.1"/>
</dbReference>
<accession>A0A923IYK6</accession>
<dbReference type="InterPro" id="IPR036271">
    <property type="entry name" value="Tet_transcr_reg_TetR-rel_C_sf"/>
</dbReference>
<organism evidence="4 5">
    <name type="scientific">Schaalia hyovaginalis</name>
    <dbReference type="NCBI Taxonomy" id="29316"/>
    <lineage>
        <taxon>Bacteria</taxon>
        <taxon>Bacillati</taxon>
        <taxon>Actinomycetota</taxon>
        <taxon>Actinomycetes</taxon>
        <taxon>Actinomycetales</taxon>
        <taxon>Actinomycetaceae</taxon>
        <taxon>Schaalia</taxon>
    </lineage>
</organism>
<sequence>MPRQPRMNPDERLTQIVDTASELLSLKGYFGFSVGELAQRCGLSNAGLIHHIGTKQRVLHMVLDARDARDLAVMAEAAGGVDWEAVEAGRAALDTRTAVAMLHALVEHNETQPMIVRLYAILRNESLGDEHPSHDYFVARDAWSLRLLSGLFADATPQAPALGRQLLALMGGLEEQWLRDRSLSLVELWDEAVDILLAGHGIDAGA</sequence>
<dbReference type="AlphaFoldDB" id="A0A923IYK6"/>
<evidence type="ECO:0000256" key="1">
    <source>
        <dbReference type="ARBA" id="ARBA00023125"/>
    </source>
</evidence>
<comment type="caution">
    <text evidence="4">The sequence shown here is derived from an EMBL/GenBank/DDBJ whole genome shotgun (WGS) entry which is preliminary data.</text>
</comment>
<dbReference type="Pfam" id="PF00440">
    <property type="entry name" value="TetR_N"/>
    <property type="match status" value="1"/>
</dbReference>
<dbReference type="Proteomes" id="UP000617426">
    <property type="component" value="Unassembled WGS sequence"/>
</dbReference>
<reference evidence="4" key="1">
    <citation type="submission" date="2020-08" db="EMBL/GenBank/DDBJ databases">
        <title>Sequencing the genomes of 1000 actinobacteria strains.</title>
        <authorList>
            <person name="Klenk H.-P."/>
        </authorList>
    </citation>
    <scope>NUCLEOTIDE SEQUENCE</scope>
    <source>
        <strain evidence="4">DSM 10695</strain>
    </source>
</reference>
<dbReference type="PRINTS" id="PR00455">
    <property type="entry name" value="HTHTETR"/>
</dbReference>
<dbReference type="SUPFAM" id="SSF48498">
    <property type="entry name" value="Tetracyclin repressor-like, C-terminal domain"/>
    <property type="match status" value="1"/>
</dbReference>
<evidence type="ECO:0000256" key="2">
    <source>
        <dbReference type="PROSITE-ProRule" id="PRU00335"/>
    </source>
</evidence>
<dbReference type="Gene3D" id="1.10.357.10">
    <property type="entry name" value="Tetracycline Repressor, domain 2"/>
    <property type="match status" value="1"/>
</dbReference>
<keyword evidence="5" id="KW-1185">Reference proteome</keyword>
<keyword evidence="1 2" id="KW-0238">DNA-binding</keyword>
<name>A0A923IYK6_9ACTO</name>